<dbReference type="Proteomes" id="UP001607303">
    <property type="component" value="Unassembled WGS sequence"/>
</dbReference>
<accession>A0ABD2C477</accession>
<organism evidence="1 2">
    <name type="scientific">Vespula maculifrons</name>
    <name type="common">Eastern yellow jacket</name>
    <name type="synonym">Wasp</name>
    <dbReference type="NCBI Taxonomy" id="7453"/>
    <lineage>
        <taxon>Eukaryota</taxon>
        <taxon>Metazoa</taxon>
        <taxon>Ecdysozoa</taxon>
        <taxon>Arthropoda</taxon>
        <taxon>Hexapoda</taxon>
        <taxon>Insecta</taxon>
        <taxon>Pterygota</taxon>
        <taxon>Neoptera</taxon>
        <taxon>Endopterygota</taxon>
        <taxon>Hymenoptera</taxon>
        <taxon>Apocrita</taxon>
        <taxon>Aculeata</taxon>
        <taxon>Vespoidea</taxon>
        <taxon>Vespidae</taxon>
        <taxon>Vespinae</taxon>
        <taxon>Vespula</taxon>
    </lineage>
</organism>
<proteinExistence type="predicted"/>
<dbReference type="EMBL" id="JAYRBN010000061">
    <property type="protein sequence ID" value="KAL2739804.1"/>
    <property type="molecule type" value="Genomic_DNA"/>
</dbReference>
<name>A0ABD2C477_VESMC</name>
<protein>
    <submittedName>
        <fullName evidence="1">Uncharacterized protein</fullName>
    </submittedName>
</protein>
<dbReference type="AlphaFoldDB" id="A0ABD2C477"/>
<comment type="caution">
    <text evidence="1">The sequence shown here is derived from an EMBL/GenBank/DDBJ whole genome shotgun (WGS) entry which is preliminary data.</text>
</comment>
<keyword evidence="2" id="KW-1185">Reference proteome</keyword>
<reference evidence="1 2" key="1">
    <citation type="journal article" date="2024" name="Ann. Entomol. Soc. Am.">
        <title>Genomic analyses of the southern and eastern yellowjacket wasps (Hymenoptera: Vespidae) reveal evolutionary signatures of social life.</title>
        <authorList>
            <person name="Catto M.A."/>
            <person name="Caine P.B."/>
            <person name="Orr S.E."/>
            <person name="Hunt B.G."/>
            <person name="Goodisman M.A.D."/>
        </authorList>
    </citation>
    <scope>NUCLEOTIDE SEQUENCE [LARGE SCALE GENOMIC DNA]</scope>
    <source>
        <strain evidence="1">232</strain>
        <tissue evidence="1">Head and thorax</tissue>
    </source>
</reference>
<sequence>MKTTTKCESKEQWLGARRIGALNRNENKGSIGLAPCTMAHDDGVQCRIIWLWSRHMAGIAEQTNTRRLAEPAEKIVARSEPIHEEICFERSPGSSGTTRETAKLASSRASSRAQLQGLKSAGCVPTFLNSNVGSMYLDDLLVQFDSFVV</sequence>
<gene>
    <name evidence="1" type="ORF">V1477_011193</name>
</gene>
<evidence type="ECO:0000313" key="2">
    <source>
        <dbReference type="Proteomes" id="UP001607303"/>
    </source>
</evidence>
<evidence type="ECO:0000313" key="1">
    <source>
        <dbReference type="EMBL" id="KAL2739804.1"/>
    </source>
</evidence>